<protein>
    <submittedName>
        <fullName evidence="1">Uncharacterized protein</fullName>
    </submittedName>
</protein>
<dbReference type="SUPFAM" id="SSF52047">
    <property type="entry name" value="RNI-like"/>
    <property type="match status" value="1"/>
</dbReference>
<evidence type="ECO:0000313" key="1">
    <source>
        <dbReference type="EMBL" id="CAJ1409530.1"/>
    </source>
</evidence>
<sequence>MASLADQRCFLPLDLAFSFLAWRDLVPASAVSPAFLRAQAGALCCCSLAGPVTALPCSDGALRWLARRAACGVSPGVEFLKISATACRHTDAGALAVSTVCEPLRVLHFHSKVALRESSATLSPRGLQALLGSGRPALLRAVLHGDAVTDAALEILSAGSPLLQALWLSCSAQVSAGAVRKLAISALQLQDLRLDSLRSAFAGDFKEVLAMPRLQCVLVADAVQLPPVLSASDVQRWQAMRRLAILIEAGCPICPSRPLDHWAAEALGQLPCLESLALANVCVGDHLLQALHGSVTLCALSLEGDHGATLPGICGLLRARGRAGAGLLEELQLTAGLTCQVDDAVLLCFVRLGITYLTLEGANISKDGIRRCAGLQALRAKSCGELDLLPPVARLGPPPRKKKPGPFAAKALKAKTDGGLASGWDVRLLGSDQQLCHWWQKGYRYDDMSWYGLEHA</sequence>
<reference evidence="1" key="1">
    <citation type="submission" date="2023-08" db="EMBL/GenBank/DDBJ databases">
        <authorList>
            <person name="Chen Y."/>
            <person name="Shah S."/>
            <person name="Dougan E. K."/>
            <person name="Thang M."/>
            <person name="Chan C."/>
        </authorList>
    </citation>
    <scope>NUCLEOTIDE SEQUENCE</scope>
</reference>
<dbReference type="EMBL" id="CAUJNA010003772">
    <property type="protein sequence ID" value="CAJ1409530.1"/>
    <property type="molecule type" value="Genomic_DNA"/>
</dbReference>
<dbReference type="Gene3D" id="3.80.10.10">
    <property type="entry name" value="Ribonuclease Inhibitor"/>
    <property type="match status" value="1"/>
</dbReference>
<organism evidence="1 2">
    <name type="scientific">Effrenium voratum</name>
    <dbReference type="NCBI Taxonomy" id="2562239"/>
    <lineage>
        <taxon>Eukaryota</taxon>
        <taxon>Sar</taxon>
        <taxon>Alveolata</taxon>
        <taxon>Dinophyceae</taxon>
        <taxon>Suessiales</taxon>
        <taxon>Symbiodiniaceae</taxon>
        <taxon>Effrenium</taxon>
    </lineage>
</organism>
<dbReference type="Proteomes" id="UP001178507">
    <property type="component" value="Unassembled WGS sequence"/>
</dbReference>
<proteinExistence type="predicted"/>
<accession>A0AA36JPW2</accession>
<gene>
    <name evidence="1" type="ORF">EVOR1521_LOCUS30606</name>
</gene>
<evidence type="ECO:0000313" key="2">
    <source>
        <dbReference type="Proteomes" id="UP001178507"/>
    </source>
</evidence>
<dbReference type="InterPro" id="IPR032675">
    <property type="entry name" value="LRR_dom_sf"/>
</dbReference>
<keyword evidence="2" id="KW-1185">Reference proteome</keyword>
<name>A0AA36JPW2_9DINO</name>
<comment type="caution">
    <text evidence="1">The sequence shown here is derived from an EMBL/GenBank/DDBJ whole genome shotgun (WGS) entry which is preliminary data.</text>
</comment>
<dbReference type="AlphaFoldDB" id="A0AA36JPW2"/>